<dbReference type="InterPro" id="IPR053198">
    <property type="entry name" value="Gynoecium_Dev_Regulator"/>
</dbReference>
<sequence length="565" mass="61633">MDPQPGSASPSPRTRPEAAAWDDNVNPLPPIPGASASSASCAATAATSSPAPRQVPLLRRRRHPHRGGRPPLSLSELHSRLSQTLLNGRHFTLKYQLPAEDLDSLISLATDEDLDNMIEEYDRTAHHPRRRHAAAATLAPPSVSLPFQARNRRLHGLLAGRRQIGDVVRGRAERRRFAPQGSFRNEESSLGNNDKQLVGKSNNAQTQLEVAALDSPPMMETSSSFGSSSSNPSMANLPPIKVRGGEGYMMMAGLDEHFSHVSIVAAAAGVGGENAGRVSCDDEKPDAATGRLRKPPLPLQTVQRKLVDIHNLSSPDSKHAGPHNLPSPDSVASDCSIASPGSLSKHNTIYQDAAQQHMNRDNTNRVNPTPSIDLKTITSNTTQEPTPQVSFQNPADPVPVPVPYPHPHPNQHQQQQQFIHPHNYIHHSYYPMYLHPQTQQPVQHQTDQPYPMYLLPPSNTVPNYPTKPEMGGNIHPGAGSGATPVYVQVPSNQYHQQQQYSNTANYGYEYNPHHHHMADQLYYGRQMAASAPPPQASQYQTMTPAAAVMLTQTSSQMAADSSGQQ</sequence>
<gene>
    <name evidence="3" type="ORF">PHJA_002982700</name>
</gene>
<dbReference type="SMART" id="SM00666">
    <property type="entry name" value="PB1"/>
    <property type="match status" value="1"/>
</dbReference>
<protein>
    <recommendedName>
        <fullName evidence="2">PB1 domain-containing protein</fullName>
    </recommendedName>
</protein>
<feature type="compositionally biased region" description="Polar residues" evidence="1">
    <location>
        <begin position="364"/>
        <end position="391"/>
    </location>
</feature>
<evidence type="ECO:0000313" key="4">
    <source>
        <dbReference type="Proteomes" id="UP000653305"/>
    </source>
</evidence>
<feature type="region of interest" description="Disordered" evidence="1">
    <location>
        <begin position="357"/>
        <end position="394"/>
    </location>
</feature>
<dbReference type="PANTHER" id="PTHR31066">
    <property type="entry name" value="OS05G0427100 PROTEIN-RELATED"/>
    <property type="match status" value="1"/>
</dbReference>
<organism evidence="3 4">
    <name type="scientific">Phtheirospermum japonicum</name>
    <dbReference type="NCBI Taxonomy" id="374723"/>
    <lineage>
        <taxon>Eukaryota</taxon>
        <taxon>Viridiplantae</taxon>
        <taxon>Streptophyta</taxon>
        <taxon>Embryophyta</taxon>
        <taxon>Tracheophyta</taxon>
        <taxon>Spermatophyta</taxon>
        <taxon>Magnoliopsida</taxon>
        <taxon>eudicotyledons</taxon>
        <taxon>Gunneridae</taxon>
        <taxon>Pentapetalae</taxon>
        <taxon>asterids</taxon>
        <taxon>lamiids</taxon>
        <taxon>Lamiales</taxon>
        <taxon>Orobanchaceae</taxon>
        <taxon>Orobanchaceae incertae sedis</taxon>
        <taxon>Phtheirospermum</taxon>
    </lineage>
</organism>
<feature type="region of interest" description="Disordered" evidence="1">
    <location>
        <begin position="273"/>
        <end position="294"/>
    </location>
</feature>
<feature type="region of interest" description="Disordered" evidence="1">
    <location>
        <begin position="312"/>
        <end position="344"/>
    </location>
</feature>
<keyword evidence="4" id="KW-1185">Reference proteome</keyword>
<evidence type="ECO:0000259" key="2">
    <source>
        <dbReference type="SMART" id="SM00666"/>
    </source>
</evidence>
<feature type="compositionally biased region" description="Basic residues" evidence="1">
    <location>
        <begin position="58"/>
        <end position="68"/>
    </location>
</feature>
<proteinExistence type="predicted"/>
<dbReference type="InterPro" id="IPR000270">
    <property type="entry name" value="PB1_dom"/>
</dbReference>
<dbReference type="Pfam" id="PF00564">
    <property type="entry name" value="PB1"/>
    <property type="match status" value="1"/>
</dbReference>
<dbReference type="AlphaFoldDB" id="A0A830D9E1"/>
<dbReference type="EMBL" id="BMAC01005457">
    <property type="protein sequence ID" value="GFQ08387.1"/>
    <property type="molecule type" value="Genomic_DNA"/>
</dbReference>
<feature type="region of interest" description="Disordered" evidence="1">
    <location>
        <begin position="1"/>
        <end position="74"/>
    </location>
</feature>
<evidence type="ECO:0000313" key="3">
    <source>
        <dbReference type="EMBL" id="GFQ08387.1"/>
    </source>
</evidence>
<feature type="compositionally biased region" description="Polar residues" evidence="1">
    <location>
        <begin position="188"/>
        <end position="198"/>
    </location>
</feature>
<feature type="compositionally biased region" description="Polar residues" evidence="1">
    <location>
        <begin position="1"/>
        <end position="12"/>
    </location>
</feature>
<dbReference type="PANTHER" id="PTHR31066:SF68">
    <property type="entry name" value="SERINE_THREONINE-PROTEIN KINASE YAKA-RELATED"/>
    <property type="match status" value="1"/>
</dbReference>
<dbReference type="SUPFAM" id="SSF54277">
    <property type="entry name" value="CAD &amp; PB1 domains"/>
    <property type="match status" value="1"/>
</dbReference>
<feature type="domain" description="PB1" evidence="2">
    <location>
        <begin position="51"/>
        <end position="136"/>
    </location>
</feature>
<feature type="region of interest" description="Disordered" evidence="1">
    <location>
        <begin position="175"/>
        <end position="198"/>
    </location>
</feature>
<comment type="caution">
    <text evidence="3">The sequence shown here is derived from an EMBL/GenBank/DDBJ whole genome shotgun (WGS) entry which is preliminary data.</text>
</comment>
<dbReference type="OrthoDB" id="774308at2759"/>
<dbReference type="Proteomes" id="UP000653305">
    <property type="component" value="Unassembled WGS sequence"/>
</dbReference>
<evidence type="ECO:0000256" key="1">
    <source>
        <dbReference type="SAM" id="MobiDB-lite"/>
    </source>
</evidence>
<accession>A0A830D9E1</accession>
<reference evidence="3" key="1">
    <citation type="submission" date="2020-07" db="EMBL/GenBank/DDBJ databases">
        <title>Ethylene signaling mediates host invasion by parasitic plants.</title>
        <authorList>
            <person name="Yoshida S."/>
        </authorList>
    </citation>
    <scope>NUCLEOTIDE SEQUENCE</scope>
    <source>
        <strain evidence="3">Okayama</strain>
    </source>
</reference>
<name>A0A830D9E1_9LAMI</name>
<dbReference type="Gene3D" id="3.10.20.90">
    <property type="entry name" value="Phosphatidylinositol 3-kinase Catalytic Subunit, Chain A, domain 1"/>
    <property type="match status" value="1"/>
</dbReference>
<feature type="compositionally biased region" description="Low complexity" evidence="1">
    <location>
        <begin position="33"/>
        <end position="52"/>
    </location>
</feature>